<dbReference type="GO" id="GO:0016020">
    <property type="term" value="C:membrane"/>
    <property type="evidence" value="ECO:0007669"/>
    <property type="project" value="InterPro"/>
</dbReference>
<sequence length="262" mass="27849">MTTTINGTATENGLAVRLDDVSFSYGEASFRFDAEFAAGRITAIMGPSGSGKSTLLNLIAGFESPETGKVLIGGIDAGNAPPSARPVSMVFQENNLFAHLPVEANVGLGRSPSLKLGDAERAAIVEALARVGLAGKEKRLPRELSGGERQRVALARVLLRDRPVLLLDEPFASLGPALRDDMLDLVAGIHAERKMTVLFVTHQPEDARRIGQDVAFLDEGAIAATGPADDFFDRTGPDAFRRYIGDRGGTVAGSQHIARKRT</sequence>
<keyword evidence="11" id="KW-1185">Reference proteome</keyword>
<dbReference type="InterPro" id="IPR050093">
    <property type="entry name" value="ABC_SmlMolc_Importer"/>
</dbReference>
<evidence type="ECO:0000256" key="2">
    <source>
        <dbReference type="ARBA" id="ARBA00022448"/>
    </source>
</evidence>
<dbReference type="InterPro" id="IPR017871">
    <property type="entry name" value="ABC_transporter-like_CS"/>
</dbReference>
<dbReference type="Gene3D" id="3.40.50.300">
    <property type="entry name" value="P-loop containing nucleotide triphosphate hydrolases"/>
    <property type="match status" value="1"/>
</dbReference>
<evidence type="ECO:0000256" key="1">
    <source>
        <dbReference type="ARBA" id="ARBA00005417"/>
    </source>
</evidence>
<dbReference type="GO" id="GO:0005524">
    <property type="term" value="F:ATP binding"/>
    <property type="evidence" value="ECO:0007669"/>
    <property type="project" value="UniProtKB-KW"/>
</dbReference>
<reference evidence="10 11" key="2">
    <citation type="submission" date="2018-07" db="EMBL/GenBank/DDBJ databases">
        <title>Diversity of Mesorhizobium strains in Brazil.</title>
        <authorList>
            <person name="Helene L.C.F."/>
            <person name="Dall'Agnol R."/>
            <person name="Delamuta J.R.M."/>
            <person name="Hungria M."/>
        </authorList>
    </citation>
    <scope>NUCLEOTIDE SEQUENCE [LARGE SCALE GENOMIC DNA]</scope>
    <source>
        <strain evidence="10 11">AC99b</strain>
    </source>
</reference>
<reference evidence="11" key="1">
    <citation type="submission" date="2018-06" db="EMBL/GenBank/DDBJ databases">
        <authorList>
            <person name="Helene L.C."/>
            <person name="Dall'Agnol R."/>
            <person name="Delamuta J.R."/>
            <person name="Hungria M."/>
        </authorList>
    </citation>
    <scope>NUCLEOTIDE SEQUENCE [LARGE SCALE GENOMIC DNA]</scope>
    <source>
        <strain evidence="11">AC99b</strain>
    </source>
</reference>
<evidence type="ECO:0000256" key="7">
    <source>
        <dbReference type="ARBA" id="ARBA00022967"/>
    </source>
</evidence>
<dbReference type="PANTHER" id="PTHR42781:SF1">
    <property type="entry name" value="THIAMINE IMPORT ATP-BINDING PROTEIN THIQ"/>
    <property type="match status" value="1"/>
</dbReference>
<evidence type="ECO:0000313" key="11">
    <source>
        <dbReference type="Proteomes" id="UP000251558"/>
    </source>
</evidence>
<dbReference type="AlphaFoldDB" id="A0A330H3Z7"/>
<dbReference type="OrthoDB" id="9802264at2"/>
<keyword evidence="7" id="KW-1278">Translocase</keyword>
<evidence type="ECO:0000256" key="8">
    <source>
        <dbReference type="ARBA" id="ARBA00023136"/>
    </source>
</evidence>
<evidence type="ECO:0000256" key="3">
    <source>
        <dbReference type="ARBA" id="ARBA00022475"/>
    </source>
</evidence>
<evidence type="ECO:0000313" key="10">
    <source>
        <dbReference type="EMBL" id="RAZ83090.1"/>
    </source>
</evidence>
<keyword evidence="2" id="KW-0813">Transport</keyword>
<accession>A0A330H3Z7</accession>
<dbReference type="GO" id="GO:0042626">
    <property type="term" value="F:ATPase-coupled transmembrane transporter activity"/>
    <property type="evidence" value="ECO:0007669"/>
    <property type="project" value="InterPro"/>
</dbReference>
<dbReference type="RefSeq" id="WP_112101558.1">
    <property type="nucleotide sequence ID" value="NZ_QMBP01000028.1"/>
</dbReference>
<dbReference type="EMBL" id="QMBP01000028">
    <property type="protein sequence ID" value="RAZ83090.1"/>
    <property type="molecule type" value="Genomic_DNA"/>
</dbReference>
<name>A0A330H3Z7_9HYPH</name>
<evidence type="ECO:0000259" key="9">
    <source>
        <dbReference type="PROSITE" id="PS50893"/>
    </source>
</evidence>
<dbReference type="Proteomes" id="UP000251558">
    <property type="component" value="Unassembled WGS sequence"/>
</dbReference>
<dbReference type="GO" id="GO:0071934">
    <property type="term" value="P:thiamine transmembrane transport"/>
    <property type="evidence" value="ECO:0007669"/>
    <property type="project" value="InterPro"/>
</dbReference>
<dbReference type="PROSITE" id="PS00211">
    <property type="entry name" value="ABC_TRANSPORTER_1"/>
    <property type="match status" value="1"/>
</dbReference>
<dbReference type="Pfam" id="PF00005">
    <property type="entry name" value="ABC_tran"/>
    <property type="match status" value="1"/>
</dbReference>
<keyword evidence="8" id="KW-0472">Membrane</keyword>
<keyword evidence="3" id="KW-1003">Cell membrane</keyword>
<dbReference type="InterPro" id="IPR003593">
    <property type="entry name" value="AAA+_ATPase"/>
</dbReference>
<dbReference type="NCBIfam" id="TIGR01277">
    <property type="entry name" value="thiQ"/>
    <property type="match status" value="1"/>
</dbReference>
<dbReference type="SUPFAM" id="SSF52540">
    <property type="entry name" value="P-loop containing nucleoside triphosphate hydrolases"/>
    <property type="match status" value="1"/>
</dbReference>
<organism evidence="10 11">
    <name type="scientific">Mesorhizobium hawassense</name>
    <dbReference type="NCBI Taxonomy" id="1209954"/>
    <lineage>
        <taxon>Bacteria</taxon>
        <taxon>Pseudomonadati</taxon>
        <taxon>Pseudomonadota</taxon>
        <taxon>Alphaproteobacteria</taxon>
        <taxon>Hyphomicrobiales</taxon>
        <taxon>Phyllobacteriaceae</taxon>
        <taxon>Mesorhizobium</taxon>
    </lineage>
</organism>
<evidence type="ECO:0000256" key="4">
    <source>
        <dbReference type="ARBA" id="ARBA00022519"/>
    </source>
</evidence>
<comment type="similarity">
    <text evidence="1">Belongs to the ABC transporter superfamily.</text>
</comment>
<dbReference type="InterPro" id="IPR003439">
    <property type="entry name" value="ABC_transporter-like_ATP-bd"/>
</dbReference>
<dbReference type="InterPro" id="IPR005968">
    <property type="entry name" value="Thiamine_ABC_ThiQ"/>
</dbReference>
<protein>
    <submittedName>
        <fullName evidence="10">Thiamine ABC transporter ATP-binding protein</fullName>
    </submittedName>
</protein>
<evidence type="ECO:0000256" key="6">
    <source>
        <dbReference type="ARBA" id="ARBA00022840"/>
    </source>
</evidence>
<dbReference type="GO" id="GO:0016887">
    <property type="term" value="F:ATP hydrolysis activity"/>
    <property type="evidence" value="ECO:0007669"/>
    <property type="project" value="InterPro"/>
</dbReference>
<feature type="domain" description="ABC transporter" evidence="9">
    <location>
        <begin position="16"/>
        <end position="244"/>
    </location>
</feature>
<keyword evidence="6 10" id="KW-0067">ATP-binding</keyword>
<dbReference type="PROSITE" id="PS50893">
    <property type="entry name" value="ABC_TRANSPORTER_2"/>
    <property type="match status" value="1"/>
</dbReference>
<gene>
    <name evidence="10" type="primary">thiQ</name>
    <name evidence="10" type="ORF">DPM33_33075</name>
</gene>
<dbReference type="SMART" id="SM00382">
    <property type="entry name" value="AAA"/>
    <property type="match status" value="1"/>
</dbReference>
<keyword evidence="4" id="KW-0997">Cell inner membrane</keyword>
<comment type="caution">
    <text evidence="10">The sequence shown here is derived from an EMBL/GenBank/DDBJ whole genome shotgun (WGS) entry which is preliminary data.</text>
</comment>
<dbReference type="PANTHER" id="PTHR42781">
    <property type="entry name" value="SPERMIDINE/PUTRESCINE IMPORT ATP-BINDING PROTEIN POTA"/>
    <property type="match status" value="1"/>
</dbReference>
<proteinExistence type="inferred from homology"/>
<keyword evidence="5" id="KW-0547">Nucleotide-binding</keyword>
<dbReference type="InterPro" id="IPR027417">
    <property type="entry name" value="P-loop_NTPase"/>
</dbReference>
<evidence type="ECO:0000256" key="5">
    <source>
        <dbReference type="ARBA" id="ARBA00022741"/>
    </source>
</evidence>